<sequence>MNEWIIRLIGLIVSVASPELRKTLDQWLITLEETAKKTPNKWDDILVGMLRQLLTGK</sequence>
<comment type="caution">
    <text evidence="1">The sequence shown here is derived from an EMBL/GenBank/DDBJ whole genome shotgun (WGS) entry which is preliminary data.</text>
</comment>
<proteinExistence type="predicted"/>
<organism evidence="1">
    <name type="scientific">marine sediment metagenome</name>
    <dbReference type="NCBI Taxonomy" id="412755"/>
    <lineage>
        <taxon>unclassified sequences</taxon>
        <taxon>metagenomes</taxon>
        <taxon>ecological metagenomes</taxon>
    </lineage>
</organism>
<name>X1SKC0_9ZZZZ</name>
<gene>
    <name evidence="1" type="ORF">S12H4_00274</name>
</gene>
<dbReference type="AlphaFoldDB" id="X1SKC0"/>
<evidence type="ECO:0000313" key="1">
    <source>
        <dbReference type="EMBL" id="GAI68239.1"/>
    </source>
</evidence>
<protein>
    <submittedName>
        <fullName evidence="1">Uncharacterized protein</fullName>
    </submittedName>
</protein>
<accession>X1SKC0</accession>
<reference evidence="1" key="1">
    <citation type="journal article" date="2014" name="Front. Microbiol.">
        <title>High frequency of phylogenetically diverse reductive dehalogenase-homologous genes in deep subseafloor sedimentary metagenomes.</title>
        <authorList>
            <person name="Kawai M."/>
            <person name="Futagami T."/>
            <person name="Toyoda A."/>
            <person name="Takaki Y."/>
            <person name="Nishi S."/>
            <person name="Hori S."/>
            <person name="Arai W."/>
            <person name="Tsubouchi T."/>
            <person name="Morono Y."/>
            <person name="Uchiyama I."/>
            <person name="Ito T."/>
            <person name="Fujiyama A."/>
            <person name="Inagaki F."/>
            <person name="Takami H."/>
        </authorList>
    </citation>
    <scope>NUCLEOTIDE SEQUENCE</scope>
    <source>
        <strain evidence="1">Expedition CK06-06</strain>
    </source>
</reference>
<dbReference type="EMBL" id="BARW01000024">
    <property type="protein sequence ID" value="GAI68239.1"/>
    <property type="molecule type" value="Genomic_DNA"/>
</dbReference>